<protein>
    <submittedName>
        <fullName evidence="3">Uncharacterized protein</fullName>
    </submittedName>
</protein>
<proteinExistence type="predicted"/>
<feature type="transmembrane region" description="Helical" evidence="2">
    <location>
        <begin position="259"/>
        <end position="278"/>
    </location>
</feature>
<reference evidence="4" key="1">
    <citation type="journal article" date="2019" name="Int. J. Syst. Evol. Microbiol.">
        <title>The Global Catalogue of Microorganisms (GCM) 10K type strain sequencing project: providing services to taxonomists for standard genome sequencing and annotation.</title>
        <authorList>
            <consortium name="The Broad Institute Genomics Platform"/>
            <consortium name="The Broad Institute Genome Sequencing Center for Infectious Disease"/>
            <person name="Wu L."/>
            <person name="Ma J."/>
        </authorList>
    </citation>
    <scope>NUCLEOTIDE SEQUENCE [LARGE SCALE GENOMIC DNA]</scope>
    <source>
        <strain evidence="4">CCUG 59685</strain>
    </source>
</reference>
<keyword evidence="4" id="KW-1185">Reference proteome</keyword>
<keyword evidence="2" id="KW-1133">Transmembrane helix</keyword>
<name>A0ABW3GCM5_9PROT</name>
<evidence type="ECO:0000313" key="3">
    <source>
        <dbReference type="EMBL" id="MFD0928291.1"/>
    </source>
</evidence>
<dbReference type="Proteomes" id="UP001597106">
    <property type="component" value="Unassembled WGS sequence"/>
</dbReference>
<evidence type="ECO:0000256" key="1">
    <source>
        <dbReference type="SAM" id="Coils"/>
    </source>
</evidence>
<keyword evidence="2" id="KW-0812">Transmembrane</keyword>
<feature type="transmembrane region" description="Helical" evidence="2">
    <location>
        <begin position="226"/>
        <end position="247"/>
    </location>
</feature>
<organism evidence="3 4">
    <name type="scientific">Methylophilus glucosoxydans</name>
    <dbReference type="NCBI Taxonomy" id="752553"/>
    <lineage>
        <taxon>Bacteria</taxon>
        <taxon>Pseudomonadati</taxon>
        <taxon>Pseudomonadota</taxon>
        <taxon>Betaproteobacteria</taxon>
        <taxon>Nitrosomonadales</taxon>
        <taxon>Methylophilaceae</taxon>
        <taxon>Methylophilus</taxon>
    </lineage>
</organism>
<dbReference type="EMBL" id="JBHTJW010000001">
    <property type="protein sequence ID" value="MFD0928291.1"/>
    <property type="molecule type" value="Genomic_DNA"/>
</dbReference>
<evidence type="ECO:0000256" key="2">
    <source>
        <dbReference type="SAM" id="Phobius"/>
    </source>
</evidence>
<gene>
    <name evidence="3" type="ORF">ACFQ1T_00725</name>
</gene>
<keyword evidence="2" id="KW-0472">Membrane</keyword>
<comment type="caution">
    <text evidence="3">The sequence shown here is derived from an EMBL/GenBank/DDBJ whole genome shotgun (WGS) entry which is preliminary data.</text>
</comment>
<accession>A0ABW3GCM5</accession>
<feature type="coiled-coil region" evidence="1">
    <location>
        <begin position="166"/>
        <end position="200"/>
    </location>
</feature>
<evidence type="ECO:0000313" key="4">
    <source>
        <dbReference type="Proteomes" id="UP001597106"/>
    </source>
</evidence>
<dbReference type="RefSeq" id="WP_379073405.1">
    <property type="nucleotide sequence ID" value="NZ_JBHTJW010000001.1"/>
</dbReference>
<sequence>MSTFFSNDSHKIIFNNLRKKLANYDLDGKEYLRDDLLYILELIKNHDVFWDDICEFNITHIGSQLMSQIDNLFHQDQQKEIELNIQSIYVMFYRFLCEANFKKTSNAQIAINVNNLITNIDDHIELFSMQLRSQIIYARTMMPAAILSDLLHHENLIEVKDFNKKIREITQLKTNWDNEISQKKQEVDNLKQSLDHYKTAFNFVGLYQGFENLYLSKSKELSWARWILATLGAASIMPVLIEIFLLMFRSKELFEYKELLLYAIFPTLTLQLILIYFFRVSLFNFKSIKAQLLQIELRKTLCQFIQNYSDFAKNMKSNDSVSLEKFESLIFSGLITNEENLPSTFDGIEQISKVLQSFKTTNH</sequence>
<keyword evidence="1" id="KW-0175">Coiled coil</keyword>